<dbReference type="AlphaFoldDB" id="S3HG85"/>
<comment type="caution">
    <text evidence="4">The sequence shown here is derived from an EMBL/GenBank/DDBJ whole genome shotgun (WGS) entry which is preliminary data.</text>
</comment>
<dbReference type="STRING" id="990285.RGCCGE502_16940"/>
<dbReference type="HOGENOM" id="CLU_065765_6_1_5"/>
<feature type="domain" description="Transglycosylase SLT" evidence="3">
    <location>
        <begin position="10"/>
        <end position="104"/>
    </location>
</feature>
<dbReference type="CDD" id="cd00254">
    <property type="entry name" value="LT-like"/>
    <property type="match status" value="1"/>
</dbReference>
<proteinExistence type="inferred from homology"/>
<comment type="similarity">
    <text evidence="2">Belongs to the virb1 family.</text>
</comment>
<dbReference type="eggNOG" id="COG0741">
    <property type="taxonomic scope" value="Bacteria"/>
</dbReference>
<dbReference type="RefSeq" id="WP_016555383.1">
    <property type="nucleotide sequence ID" value="NZ_AEYE02000017.1"/>
</dbReference>
<accession>S3HG85</accession>
<evidence type="ECO:0000313" key="5">
    <source>
        <dbReference type="Proteomes" id="UP000014411"/>
    </source>
</evidence>
<evidence type="ECO:0000256" key="1">
    <source>
        <dbReference type="ARBA" id="ARBA00007734"/>
    </source>
</evidence>
<protein>
    <submittedName>
        <fullName evidence="4">Type IV system transglycosylase</fullName>
    </submittedName>
</protein>
<dbReference type="PANTHER" id="PTHR37423:SF2">
    <property type="entry name" value="MEMBRANE-BOUND LYTIC MUREIN TRANSGLYCOSYLASE C"/>
    <property type="match status" value="1"/>
</dbReference>
<dbReference type="InterPro" id="IPR023346">
    <property type="entry name" value="Lysozyme-like_dom_sf"/>
</dbReference>
<dbReference type="SUPFAM" id="SSF53955">
    <property type="entry name" value="Lysozyme-like"/>
    <property type="match status" value="1"/>
</dbReference>
<gene>
    <name evidence="4" type="ORF">RGCCGE502_16940</name>
</gene>
<comment type="similarity">
    <text evidence="1">Belongs to the transglycosylase Slt family.</text>
</comment>
<organism evidence="4 5">
    <name type="scientific">Rhizobium grahamii CCGE 502</name>
    <dbReference type="NCBI Taxonomy" id="990285"/>
    <lineage>
        <taxon>Bacteria</taxon>
        <taxon>Pseudomonadati</taxon>
        <taxon>Pseudomonadota</taxon>
        <taxon>Alphaproteobacteria</taxon>
        <taxon>Hyphomicrobiales</taxon>
        <taxon>Rhizobiaceae</taxon>
        <taxon>Rhizobium/Agrobacterium group</taxon>
        <taxon>Rhizobium</taxon>
    </lineage>
</organism>
<name>S3HG85_9HYPH</name>
<evidence type="ECO:0000256" key="2">
    <source>
        <dbReference type="ARBA" id="ARBA00009387"/>
    </source>
</evidence>
<keyword evidence="5" id="KW-1185">Reference proteome</keyword>
<evidence type="ECO:0000259" key="3">
    <source>
        <dbReference type="Pfam" id="PF01464"/>
    </source>
</evidence>
<dbReference type="InterPro" id="IPR008258">
    <property type="entry name" value="Transglycosylase_SLT_dom_1"/>
</dbReference>
<dbReference type="Proteomes" id="UP000014411">
    <property type="component" value="Unassembled WGS sequence"/>
</dbReference>
<dbReference type="Pfam" id="PF01464">
    <property type="entry name" value="SLT"/>
    <property type="match status" value="1"/>
</dbReference>
<dbReference type="EMBL" id="AEYE02000017">
    <property type="protein sequence ID" value="EPE97070.1"/>
    <property type="molecule type" value="Genomic_DNA"/>
</dbReference>
<sequence length="164" mass="18095">MSVEDVKALVIDRARRYEVNPDLALAIAWTESRFDRVRNSPRGARGPMQLMPETARLLNVVDVCDPVQNIDGGMRHLRALLDEFRNPIIAAAAYNAGAKAIHDNGGIPAYPETVRYVASVINHQLGLTFSTEPTKRGSRRETDVVGRTVIGARPPQFKGGVMQF</sequence>
<dbReference type="PANTHER" id="PTHR37423">
    <property type="entry name" value="SOLUBLE LYTIC MUREIN TRANSGLYCOSYLASE-RELATED"/>
    <property type="match status" value="1"/>
</dbReference>
<dbReference type="Gene3D" id="1.10.530.10">
    <property type="match status" value="1"/>
</dbReference>
<evidence type="ECO:0000313" key="4">
    <source>
        <dbReference type="EMBL" id="EPE97070.1"/>
    </source>
</evidence>
<reference evidence="4 5" key="1">
    <citation type="journal article" date="2012" name="J. Bacteriol.">
        <title>Genome sequence of Rhizobium grahamii CCGE502, a broad-host-range symbiont with low nodulation competitiveness in Phaseolus vulgaris.</title>
        <authorList>
            <person name="Althabegoiti M.J."/>
            <person name="Lozano L."/>
            <person name="Torres-Tejerizo G."/>
            <person name="Ormeno-Orrillo E."/>
            <person name="Rogel M.A."/>
            <person name="Gonzalez V."/>
            <person name="Martinez-Romero E."/>
        </authorList>
    </citation>
    <scope>NUCLEOTIDE SEQUENCE [LARGE SCALE GENOMIC DNA]</scope>
    <source>
        <strain evidence="4 5">CCGE 502</strain>
    </source>
</reference>